<dbReference type="Pfam" id="PF25543">
    <property type="entry name" value="zf-CCCH_tandem"/>
    <property type="match status" value="1"/>
</dbReference>
<dbReference type="GO" id="GO:0008270">
    <property type="term" value="F:zinc ion binding"/>
    <property type="evidence" value="ECO:0007669"/>
    <property type="project" value="UniProtKB-KW"/>
</dbReference>
<keyword evidence="1" id="KW-0862">Zinc</keyword>
<dbReference type="Pfam" id="PF25542">
    <property type="entry name" value="zf-CCCH_12"/>
    <property type="match status" value="1"/>
</dbReference>
<evidence type="ECO:0000259" key="3">
    <source>
        <dbReference type="PROSITE" id="PS50103"/>
    </source>
</evidence>
<evidence type="ECO:0000256" key="1">
    <source>
        <dbReference type="PROSITE-ProRule" id="PRU00723"/>
    </source>
</evidence>
<dbReference type="Gene3D" id="4.10.1000.10">
    <property type="entry name" value="Zinc finger, CCCH-type"/>
    <property type="match status" value="1"/>
</dbReference>
<dbReference type="PANTHER" id="PTHR37543:SF1">
    <property type="entry name" value="CCCH ZINC FINGER DNA BINDING PROTEIN (AFU_ORTHOLOGUE AFUA_5G12760)"/>
    <property type="match status" value="1"/>
</dbReference>
<keyword evidence="5" id="KW-1185">Reference proteome</keyword>
<dbReference type="PROSITE" id="PS50103">
    <property type="entry name" value="ZF_C3H1"/>
    <property type="match status" value="1"/>
</dbReference>
<reference evidence="4" key="1">
    <citation type="journal article" date="2020" name="Stud. Mycol.">
        <title>101 Dothideomycetes genomes: a test case for predicting lifestyles and emergence of pathogens.</title>
        <authorList>
            <person name="Haridas S."/>
            <person name="Albert R."/>
            <person name="Binder M."/>
            <person name="Bloem J."/>
            <person name="Labutti K."/>
            <person name="Salamov A."/>
            <person name="Andreopoulos B."/>
            <person name="Baker S."/>
            <person name="Barry K."/>
            <person name="Bills G."/>
            <person name="Bluhm B."/>
            <person name="Cannon C."/>
            <person name="Castanera R."/>
            <person name="Culley D."/>
            <person name="Daum C."/>
            <person name="Ezra D."/>
            <person name="Gonzalez J."/>
            <person name="Henrissat B."/>
            <person name="Kuo A."/>
            <person name="Liang C."/>
            <person name="Lipzen A."/>
            <person name="Lutzoni F."/>
            <person name="Magnuson J."/>
            <person name="Mondo S."/>
            <person name="Nolan M."/>
            <person name="Ohm R."/>
            <person name="Pangilinan J."/>
            <person name="Park H.-J."/>
            <person name="Ramirez L."/>
            <person name="Alfaro M."/>
            <person name="Sun H."/>
            <person name="Tritt A."/>
            <person name="Yoshinaga Y."/>
            <person name="Zwiers L.-H."/>
            <person name="Turgeon B."/>
            <person name="Goodwin S."/>
            <person name="Spatafora J."/>
            <person name="Crous P."/>
            <person name="Grigoriev I."/>
        </authorList>
    </citation>
    <scope>NUCLEOTIDE SEQUENCE</scope>
    <source>
        <strain evidence="4">CBS 269.34</strain>
    </source>
</reference>
<proteinExistence type="predicted"/>
<accession>A0A6A6QD87</accession>
<dbReference type="AlphaFoldDB" id="A0A6A6QD87"/>
<dbReference type="PANTHER" id="PTHR37543">
    <property type="entry name" value="CCCH ZINC FINGER DNA BINDING PROTEIN (AFU_ORTHOLOGUE AFUA_5G12760)"/>
    <property type="match status" value="1"/>
</dbReference>
<evidence type="ECO:0000256" key="2">
    <source>
        <dbReference type="SAM" id="MobiDB-lite"/>
    </source>
</evidence>
<keyword evidence="1" id="KW-0863">Zinc-finger</keyword>
<dbReference type="Pfam" id="PF25540">
    <property type="entry name" value="DUF7923"/>
    <property type="match status" value="1"/>
</dbReference>
<dbReference type="Proteomes" id="UP000799750">
    <property type="component" value="Unassembled WGS sequence"/>
</dbReference>
<protein>
    <recommendedName>
        <fullName evidence="3">C3H1-type domain-containing protein</fullName>
    </recommendedName>
</protein>
<evidence type="ECO:0000313" key="4">
    <source>
        <dbReference type="EMBL" id="KAF2490101.1"/>
    </source>
</evidence>
<dbReference type="EMBL" id="MU004198">
    <property type="protein sequence ID" value="KAF2490101.1"/>
    <property type="molecule type" value="Genomic_DNA"/>
</dbReference>
<evidence type="ECO:0000313" key="5">
    <source>
        <dbReference type="Proteomes" id="UP000799750"/>
    </source>
</evidence>
<gene>
    <name evidence="4" type="ORF">BU16DRAFT_170516</name>
</gene>
<dbReference type="InterPro" id="IPR000571">
    <property type="entry name" value="Znf_CCCH"/>
</dbReference>
<dbReference type="OrthoDB" id="3512845at2759"/>
<sequence length="393" mass="43492">MGGKQAADLLHGHMAHLIDATENIPRTAKIVTRVYANFKGLADICYKVGIIDDRCKIEEFARGFTRGRHLFDFVDVGPGKDRADEKIIETLKLYVGNIHCRQIFFGCSHDNGYARVLEEDAHDEFFNTRVTLLEGVPFEKELQELPFRTQKFEGLFRDTKILNPDRPTYGLPPSFPPAFNPQMGRQAMIAGNVNNTPGSSPYLSRNPSISTVASNDLSGFPALVPQPTTVTWANRAAAPPPPPKSPPPKFAPASSTPTTVPRNRAGQRVDPQSANYNKEEVNRVKNLKMCNVHFLRNECPFGAQCTHVHSYKPTRNELETLKLVARMAPCINGSSCDDIKCIYGHRCPAPDPKNGGSPAGGKSKTCIFADKCKFPPELHGIDTNVVKRIVIRN</sequence>
<feature type="domain" description="C3H1-type" evidence="3">
    <location>
        <begin position="285"/>
        <end position="312"/>
    </location>
</feature>
<feature type="region of interest" description="Disordered" evidence="2">
    <location>
        <begin position="233"/>
        <end position="273"/>
    </location>
</feature>
<keyword evidence="1" id="KW-0479">Metal-binding</keyword>
<feature type="zinc finger region" description="C3H1-type" evidence="1">
    <location>
        <begin position="285"/>
        <end position="312"/>
    </location>
</feature>
<dbReference type="InterPro" id="IPR057654">
    <property type="entry name" value="Znf-CCCH_tandem"/>
</dbReference>
<name>A0A6A6QD87_9PEZI</name>
<feature type="compositionally biased region" description="Pro residues" evidence="2">
    <location>
        <begin position="238"/>
        <end position="250"/>
    </location>
</feature>
<organism evidence="4 5">
    <name type="scientific">Lophium mytilinum</name>
    <dbReference type="NCBI Taxonomy" id="390894"/>
    <lineage>
        <taxon>Eukaryota</taxon>
        <taxon>Fungi</taxon>
        <taxon>Dikarya</taxon>
        <taxon>Ascomycota</taxon>
        <taxon>Pezizomycotina</taxon>
        <taxon>Dothideomycetes</taxon>
        <taxon>Pleosporomycetidae</taxon>
        <taxon>Mytilinidiales</taxon>
        <taxon>Mytilinidiaceae</taxon>
        <taxon>Lophium</taxon>
    </lineage>
</organism>
<dbReference type="InterPro" id="IPR057683">
    <property type="entry name" value="DUF7923"/>
</dbReference>